<evidence type="ECO:0000313" key="1">
    <source>
        <dbReference type="EMBL" id="KAJ8668374.1"/>
    </source>
</evidence>
<protein>
    <submittedName>
        <fullName evidence="1">Uncharacterized protein</fullName>
    </submittedName>
</protein>
<comment type="caution">
    <text evidence="1">The sequence shown here is derived from an EMBL/GenBank/DDBJ whole genome shotgun (WGS) entry which is preliminary data.</text>
</comment>
<name>A0ACC2NDE8_9HYME</name>
<evidence type="ECO:0000313" key="2">
    <source>
        <dbReference type="Proteomes" id="UP001239111"/>
    </source>
</evidence>
<keyword evidence="2" id="KW-1185">Reference proteome</keyword>
<dbReference type="EMBL" id="CM056744">
    <property type="protein sequence ID" value="KAJ8668374.1"/>
    <property type="molecule type" value="Genomic_DNA"/>
</dbReference>
<organism evidence="1 2">
    <name type="scientific">Eretmocerus hayati</name>
    <dbReference type="NCBI Taxonomy" id="131215"/>
    <lineage>
        <taxon>Eukaryota</taxon>
        <taxon>Metazoa</taxon>
        <taxon>Ecdysozoa</taxon>
        <taxon>Arthropoda</taxon>
        <taxon>Hexapoda</taxon>
        <taxon>Insecta</taxon>
        <taxon>Pterygota</taxon>
        <taxon>Neoptera</taxon>
        <taxon>Endopterygota</taxon>
        <taxon>Hymenoptera</taxon>
        <taxon>Apocrita</taxon>
        <taxon>Proctotrupomorpha</taxon>
        <taxon>Chalcidoidea</taxon>
        <taxon>Aphelinidae</taxon>
        <taxon>Aphelininae</taxon>
        <taxon>Eretmocerus</taxon>
    </lineage>
</organism>
<accession>A0ACC2NDE8</accession>
<gene>
    <name evidence="1" type="ORF">QAD02_010037</name>
</gene>
<feature type="non-terminal residue" evidence="1">
    <location>
        <position position="437"/>
    </location>
</feature>
<dbReference type="Proteomes" id="UP001239111">
    <property type="component" value="Chromosome 4"/>
</dbReference>
<proteinExistence type="predicted"/>
<reference evidence="1" key="1">
    <citation type="submission" date="2023-04" db="EMBL/GenBank/DDBJ databases">
        <title>A chromosome-level genome assembly of the parasitoid wasp Eretmocerus hayati.</title>
        <authorList>
            <person name="Zhong Y."/>
            <person name="Liu S."/>
            <person name="Liu Y."/>
        </authorList>
    </citation>
    <scope>NUCLEOTIDE SEQUENCE</scope>
    <source>
        <strain evidence="1">ZJU_SS_LIU_2023</strain>
    </source>
</reference>
<sequence length="437" mass="45520">MAQVLFQQLAGGSLHKMPSDDETVAGTLVGRIDKGVVNRTTSREQVSSEPGIRNISVSVSSQIASWHEHVYATPPRTPTPHRISDILGWSSSGVGSPSVTTGRSASQGKLLVPTPRRFSAGSPQLLRPPMSVYSPLPAHSPASVHTVLTSPPCTPSPASPMMSPALGTNYCGSISGGSGGSQSSAASGYQTMPSGSEDCDERPLNLSTSSRTRARSRSPTGLISPAPMPLLYGSNRNSSSSSANDGTTTTVYRGSSDATRSAETFLLGAGHPSHQSSYAHNGQMDMISATIAEIASNKRPAKDSTSINVSTTVTSGGGAVSGGNVTKPNTSSSKRKRPEPSATPKDSSPSSSTSSLGASLKLQPLTPTESRAPSAPLSDTADDADAAAAAERKKKKARTTFTGRQIFELEKQFEIKKYLNSTERSDMAKLLNVTETQ</sequence>